<dbReference type="InterPro" id="IPR011598">
    <property type="entry name" value="bHLH_dom"/>
</dbReference>
<evidence type="ECO:0000256" key="2">
    <source>
        <dbReference type="SAM" id="MobiDB-lite"/>
    </source>
</evidence>
<dbReference type="GO" id="GO:0006879">
    <property type="term" value="P:intracellular iron ion homeostasis"/>
    <property type="evidence" value="ECO:0007669"/>
    <property type="project" value="InterPro"/>
</dbReference>
<evidence type="ECO:0000259" key="3">
    <source>
        <dbReference type="PROSITE" id="PS50888"/>
    </source>
</evidence>
<dbReference type="Pfam" id="PF00010">
    <property type="entry name" value="HLH"/>
    <property type="match status" value="1"/>
</dbReference>
<dbReference type="InterPro" id="IPR036638">
    <property type="entry name" value="HLH_DNA-bd_sf"/>
</dbReference>
<dbReference type="GeneID" id="8248614"/>
<dbReference type="eggNOG" id="ENOG502RXRB">
    <property type="taxonomic scope" value="Eukaryota"/>
</dbReference>
<evidence type="ECO:0000313" key="5">
    <source>
        <dbReference type="Proteomes" id="UP000002009"/>
    </source>
</evidence>
<sequence>MAAKPEQKETEMVKDEREDSGDWLADIFDAADEGVITSLEMSEMSLPQETIAALEAEGSGAACAPGSNEKRGREEGGRESAKNKKSRREKLRREALNDRFMGLSALLDPNGAGPLKTDKATIVTEAAVVIKRLREELAKLSATLETLQKTNATLEKEKSGLAADKAALQQDKAKLEHQLHCFMSSMPFASPPPGAAFAPVPGPFHPPGAAGAVVTQQNGGAVKLAPNQPAGGMMPVMWSLPPLVVHTTTAEEDARLHAPCA</sequence>
<dbReference type="Gene3D" id="4.10.280.10">
    <property type="entry name" value="Helix-loop-helix DNA-binding domain"/>
    <property type="match status" value="1"/>
</dbReference>
<gene>
    <name evidence="4" type="ORF">MICPUN_109344</name>
</gene>
<feature type="coiled-coil region" evidence="1">
    <location>
        <begin position="123"/>
        <end position="178"/>
    </location>
</feature>
<feature type="domain" description="BHLH" evidence="3">
    <location>
        <begin position="80"/>
        <end position="133"/>
    </location>
</feature>
<evidence type="ECO:0000256" key="1">
    <source>
        <dbReference type="SAM" id="Coils"/>
    </source>
</evidence>
<dbReference type="OMA" id="YWIDWID"/>
<dbReference type="KEGG" id="mis:MICPUN_109344"/>
<dbReference type="GO" id="GO:0046983">
    <property type="term" value="F:protein dimerization activity"/>
    <property type="evidence" value="ECO:0007669"/>
    <property type="project" value="InterPro"/>
</dbReference>
<dbReference type="InterPro" id="IPR044818">
    <property type="entry name" value="ILR3-like"/>
</dbReference>
<protein>
    <recommendedName>
        <fullName evidence="3">BHLH domain-containing protein</fullName>
    </recommendedName>
</protein>
<dbReference type="SMART" id="SM00353">
    <property type="entry name" value="HLH"/>
    <property type="match status" value="1"/>
</dbReference>
<dbReference type="Proteomes" id="UP000002009">
    <property type="component" value="Chromosome 13"/>
</dbReference>
<dbReference type="PROSITE" id="PS50888">
    <property type="entry name" value="BHLH"/>
    <property type="match status" value="1"/>
</dbReference>
<dbReference type="PANTHER" id="PTHR46133:SF15">
    <property type="entry name" value="BHLH TRANSCRIPTION FACTOR"/>
    <property type="match status" value="1"/>
</dbReference>
<dbReference type="SUPFAM" id="SSF47459">
    <property type="entry name" value="HLH, helix-loop-helix DNA-binding domain"/>
    <property type="match status" value="1"/>
</dbReference>
<organism evidence="4 5">
    <name type="scientific">Micromonas commoda (strain RCC299 / NOUM17 / CCMP2709)</name>
    <name type="common">Picoplanktonic green alga</name>
    <dbReference type="NCBI Taxonomy" id="296587"/>
    <lineage>
        <taxon>Eukaryota</taxon>
        <taxon>Viridiplantae</taxon>
        <taxon>Chlorophyta</taxon>
        <taxon>Mamiellophyceae</taxon>
        <taxon>Mamiellales</taxon>
        <taxon>Mamiellaceae</taxon>
        <taxon>Micromonas</taxon>
    </lineage>
</organism>
<dbReference type="PANTHER" id="PTHR46133">
    <property type="entry name" value="BHLH TRANSCRIPTION FACTOR"/>
    <property type="match status" value="1"/>
</dbReference>
<dbReference type="RefSeq" id="XP_002505435.1">
    <property type="nucleotide sequence ID" value="XM_002505389.1"/>
</dbReference>
<keyword evidence="5" id="KW-1185">Reference proteome</keyword>
<dbReference type="GO" id="GO:0003700">
    <property type="term" value="F:DNA-binding transcription factor activity"/>
    <property type="evidence" value="ECO:0007669"/>
    <property type="project" value="InterPro"/>
</dbReference>
<dbReference type="InParanoid" id="C1EG09"/>
<dbReference type="Gene3D" id="6.10.250.370">
    <property type="match status" value="1"/>
</dbReference>
<dbReference type="EMBL" id="CP001331">
    <property type="protein sequence ID" value="ACO66693.1"/>
    <property type="molecule type" value="Genomic_DNA"/>
</dbReference>
<dbReference type="AlphaFoldDB" id="C1EG09"/>
<name>C1EG09_MICCC</name>
<reference evidence="4 5" key="1">
    <citation type="journal article" date="2009" name="Science">
        <title>Green evolution and dynamic adaptations revealed by genomes of the marine picoeukaryotes Micromonas.</title>
        <authorList>
            <person name="Worden A.Z."/>
            <person name="Lee J.H."/>
            <person name="Mock T."/>
            <person name="Rouze P."/>
            <person name="Simmons M.P."/>
            <person name="Aerts A.L."/>
            <person name="Allen A.E."/>
            <person name="Cuvelier M.L."/>
            <person name="Derelle E."/>
            <person name="Everett M.V."/>
            <person name="Foulon E."/>
            <person name="Grimwood J."/>
            <person name="Gundlach H."/>
            <person name="Henrissat B."/>
            <person name="Napoli C."/>
            <person name="McDonald S.M."/>
            <person name="Parker M.S."/>
            <person name="Rombauts S."/>
            <person name="Salamov A."/>
            <person name="Von Dassow P."/>
            <person name="Badger J.H."/>
            <person name="Coutinho P.M."/>
            <person name="Demir E."/>
            <person name="Dubchak I."/>
            <person name="Gentemann C."/>
            <person name="Eikrem W."/>
            <person name="Gready J.E."/>
            <person name="John U."/>
            <person name="Lanier W."/>
            <person name="Lindquist E.A."/>
            <person name="Lucas S."/>
            <person name="Mayer K.F."/>
            <person name="Moreau H."/>
            <person name="Not F."/>
            <person name="Otillar R."/>
            <person name="Panaud O."/>
            <person name="Pangilinan J."/>
            <person name="Paulsen I."/>
            <person name="Piegu B."/>
            <person name="Poliakov A."/>
            <person name="Robbens S."/>
            <person name="Schmutz J."/>
            <person name="Toulza E."/>
            <person name="Wyss T."/>
            <person name="Zelensky A."/>
            <person name="Zhou K."/>
            <person name="Armbrust E.V."/>
            <person name="Bhattacharya D."/>
            <person name="Goodenough U.W."/>
            <person name="Van de Peer Y."/>
            <person name="Grigoriev I.V."/>
        </authorList>
    </citation>
    <scope>NUCLEOTIDE SEQUENCE [LARGE SCALE GENOMIC DNA]</scope>
    <source>
        <strain evidence="5">RCC299 / NOUM17</strain>
    </source>
</reference>
<feature type="compositionally biased region" description="Basic and acidic residues" evidence="2">
    <location>
        <begin position="68"/>
        <end position="82"/>
    </location>
</feature>
<evidence type="ECO:0000313" key="4">
    <source>
        <dbReference type="EMBL" id="ACO66693.1"/>
    </source>
</evidence>
<accession>C1EG09</accession>
<feature type="compositionally biased region" description="Basic and acidic residues" evidence="2">
    <location>
        <begin position="1"/>
        <end position="17"/>
    </location>
</feature>
<dbReference type="STRING" id="296587.C1EG09"/>
<proteinExistence type="predicted"/>
<dbReference type="OrthoDB" id="515493at2759"/>
<feature type="region of interest" description="Disordered" evidence="2">
    <location>
        <begin position="1"/>
        <end position="24"/>
    </location>
</feature>
<keyword evidence="1" id="KW-0175">Coiled coil</keyword>
<feature type="region of interest" description="Disordered" evidence="2">
    <location>
        <begin position="56"/>
        <end position="90"/>
    </location>
</feature>